<comment type="subcellular location">
    <subcellularLocation>
        <location evidence="1">Nucleus</location>
    </subcellularLocation>
</comment>
<keyword evidence="3" id="KW-0238">DNA-binding</keyword>
<dbReference type="FunFam" id="1.10.10.60:FF:000349">
    <property type="entry name" value="Transcription factor MYB39"/>
    <property type="match status" value="1"/>
</dbReference>
<gene>
    <name evidence="7" type="ORF">DCAF_LOCUS9557</name>
</gene>
<evidence type="ECO:0000256" key="4">
    <source>
        <dbReference type="ARBA" id="ARBA00023242"/>
    </source>
</evidence>
<keyword evidence="8" id="KW-1185">Reference proteome</keyword>
<dbReference type="PROSITE" id="PS51294">
    <property type="entry name" value="HTH_MYB"/>
    <property type="match status" value="2"/>
</dbReference>
<evidence type="ECO:0000256" key="1">
    <source>
        <dbReference type="ARBA" id="ARBA00004123"/>
    </source>
</evidence>
<evidence type="ECO:0000259" key="6">
    <source>
        <dbReference type="PROSITE" id="PS51294"/>
    </source>
</evidence>
<proteinExistence type="predicted"/>
<sequence>MDICNKGVAATLCPTPVAMRASTLGMMGKSPVQDESGLKKGPWTPEEDERLIDYIHKHGHGSWRALPKLAGLNRCGKSCRLRWTNYLRPDIKRGKFSEEEEQIIINFHQVLGNKWSAIAQHLPGRTDNEIKNFWNTHLKKKLLQMGIDPVTHRPRTDLSILANLPQLLAAANLSNLMNIPCDSTVRAQLDATKLQVLHNILQVLNTSTPPPNMEAPFNLVEYEYLRMNSQLEGLLTGSQAGFSSQGITDQFQSNFPKLEAPQPQFDYYYNQMKDSKSCTNNDQLVSSYALPTSNTLPQLVSASPDCSSPNKVNPNDIISNPCCSTPTTFEAWGDLNMDDESNDTYWRDIIE</sequence>
<evidence type="ECO:0000256" key="2">
    <source>
        <dbReference type="ARBA" id="ARBA00022737"/>
    </source>
</evidence>
<reference evidence="7 8" key="1">
    <citation type="submission" date="2024-01" db="EMBL/GenBank/DDBJ databases">
        <authorList>
            <person name="Waweru B."/>
        </authorList>
    </citation>
    <scope>NUCLEOTIDE SEQUENCE [LARGE SCALE GENOMIC DNA]</scope>
</reference>
<dbReference type="InterPro" id="IPR017930">
    <property type="entry name" value="Myb_dom"/>
</dbReference>
<dbReference type="EMBL" id="CAWUPB010000936">
    <property type="protein sequence ID" value="CAK7333667.1"/>
    <property type="molecule type" value="Genomic_DNA"/>
</dbReference>
<evidence type="ECO:0000313" key="8">
    <source>
        <dbReference type="Proteomes" id="UP001314170"/>
    </source>
</evidence>
<dbReference type="FunFam" id="1.10.10.60:FF:000001">
    <property type="entry name" value="MYB-related transcription factor"/>
    <property type="match status" value="1"/>
</dbReference>
<comment type="caution">
    <text evidence="7">The sequence shown here is derived from an EMBL/GenBank/DDBJ whole genome shotgun (WGS) entry which is preliminary data.</text>
</comment>
<dbReference type="AlphaFoldDB" id="A0AAV1RFN7"/>
<feature type="domain" description="HTH myb-type" evidence="6">
    <location>
        <begin position="35"/>
        <end position="87"/>
    </location>
</feature>
<dbReference type="Gene3D" id="1.10.10.60">
    <property type="entry name" value="Homeodomain-like"/>
    <property type="match status" value="2"/>
</dbReference>
<name>A0AAV1RFN7_9ROSI</name>
<feature type="domain" description="Myb-like" evidence="5">
    <location>
        <begin position="88"/>
        <end position="138"/>
    </location>
</feature>
<keyword evidence="2" id="KW-0677">Repeat</keyword>
<accession>A0AAV1RFN7</accession>
<dbReference type="PANTHER" id="PTHR47994">
    <property type="entry name" value="F14D16.11-RELATED"/>
    <property type="match status" value="1"/>
</dbReference>
<dbReference type="GO" id="GO:0005634">
    <property type="term" value="C:nucleus"/>
    <property type="evidence" value="ECO:0007669"/>
    <property type="project" value="UniProtKB-SubCell"/>
</dbReference>
<dbReference type="PROSITE" id="PS50090">
    <property type="entry name" value="MYB_LIKE"/>
    <property type="match status" value="2"/>
</dbReference>
<dbReference type="InterPro" id="IPR015495">
    <property type="entry name" value="Myb_TF_plants"/>
</dbReference>
<dbReference type="SUPFAM" id="SSF46689">
    <property type="entry name" value="Homeodomain-like"/>
    <property type="match status" value="1"/>
</dbReference>
<feature type="domain" description="Myb-like" evidence="5">
    <location>
        <begin position="35"/>
        <end position="87"/>
    </location>
</feature>
<feature type="domain" description="HTH myb-type" evidence="6">
    <location>
        <begin position="88"/>
        <end position="142"/>
    </location>
</feature>
<dbReference type="Pfam" id="PF00249">
    <property type="entry name" value="Myb_DNA-binding"/>
    <property type="match status" value="2"/>
</dbReference>
<dbReference type="SMART" id="SM00717">
    <property type="entry name" value="SANT"/>
    <property type="match status" value="2"/>
</dbReference>
<dbReference type="Proteomes" id="UP001314170">
    <property type="component" value="Unassembled WGS sequence"/>
</dbReference>
<dbReference type="PANTHER" id="PTHR47994:SF5">
    <property type="entry name" value="F14D16.11-RELATED"/>
    <property type="match status" value="1"/>
</dbReference>
<keyword evidence="4" id="KW-0539">Nucleus</keyword>
<dbReference type="InterPro" id="IPR009057">
    <property type="entry name" value="Homeodomain-like_sf"/>
</dbReference>
<organism evidence="7 8">
    <name type="scientific">Dovyalis caffra</name>
    <dbReference type="NCBI Taxonomy" id="77055"/>
    <lineage>
        <taxon>Eukaryota</taxon>
        <taxon>Viridiplantae</taxon>
        <taxon>Streptophyta</taxon>
        <taxon>Embryophyta</taxon>
        <taxon>Tracheophyta</taxon>
        <taxon>Spermatophyta</taxon>
        <taxon>Magnoliopsida</taxon>
        <taxon>eudicotyledons</taxon>
        <taxon>Gunneridae</taxon>
        <taxon>Pentapetalae</taxon>
        <taxon>rosids</taxon>
        <taxon>fabids</taxon>
        <taxon>Malpighiales</taxon>
        <taxon>Salicaceae</taxon>
        <taxon>Flacourtieae</taxon>
        <taxon>Dovyalis</taxon>
    </lineage>
</organism>
<evidence type="ECO:0000313" key="7">
    <source>
        <dbReference type="EMBL" id="CAK7333667.1"/>
    </source>
</evidence>
<evidence type="ECO:0008006" key="9">
    <source>
        <dbReference type="Google" id="ProtNLM"/>
    </source>
</evidence>
<dbReference type="InterPro" id="IPR001005">
    <property type="entry name" value="SANT/Myb"/>
</dbReference>
<evidence type="ECO:0000256" key="3">
    <source>
        <dbReference type="ARBA" id="ARBA00023125"/>
    </source>
</evidence>
<dbReference type="GO" id="GO:0003677">
    <property type="term" value="F:DNA binding"/>
    <property type="evidence" value="ECO:0007669"/>
    <property type="project" value="UniProtKB-KW"/>
</dbReference>
<dbReference type="CDD" id="cd00167">
    <property type="entry name" value="SANT"/>
    <property type="match status" value="2"/>
</dbReference>
<protein>
    <recommendedName>
        <fullName evidence="9">Transcription factor MYB39</fullName>
    </recommendedName>
</protein>
<evidence type="ECO:0000259" key="5">
    <source>
        <dbReference type="PROSITE" id="PS50090"/>
    </source>
</evidence>